<feature type="compositionally biased region" description="Pro residues" evidence="1">
    <location>
        <begin position="259"/>
        <end position="275"/>
    </location>
</feature>
<reference evidence="3" key="1">
    <citation type="submission" date="2020-06" db="EMBL/GenBank/DDBJ databases">
        <authorList>
            <consortium name="Plant Systems Biology data submission"/>
        </authorList>
    </citation>
    <scope>NUCLEOTIDE SEQUENCE</scope>
    <source>
        <strain evidence="3">D6</strain>
    </source>
</reference>
<accession>A0A9N8HPW1</accession>
<evidence type="ECO:0000256" key="2">
    <source>
        <dbReference type="SAM" id="SignalP"/>
    </source>
</evidence>
<evidence type="ECO:0000256" key="1">
    <source>
        <dbReference type="SAM" id="MobiDB-lite"/>
    </source>
</evidence>
<evidence type="ECO:0000313" key="4">
    <source>
        <dbReference type="Proteomes" id="UP001153069"/>
    </source>
</evidence>
<name>A0A9N8HPW1_9STRA</name>
<dbReference type="OrthoDB" id="2335338at2759"/>
<feature type="signal peptide" evidence="2">
    <location>
        <begin position="1"/>
        <end position="21"/>
    </location>
</feature>
<feature type="region of interest" description="Disordered" evidence="1">
    <location>
        <begin position="48"/>
        <end position="96"/>
    </location>
</feature>
<dbReference type="AlphaFoldDB" id="A0A9N8HPW1"/>
<proteinExistence type="predicted"/>
<feature type="region of interest" description="Disordered" evidence="1">
    <location>
        <begin position="254"/>
        <end position="278"/>
    </location>
</feature>
<dbReference type="SUPFAM" id="SSF48452">
    <property type="entry name" value="TPR-like"/>
    <property type="match status" value="1"/>
</dbReference>
<dbReference type="InterPro" id="IPR011990">
    <property type="entry name" value="TPR-like_helical_dom_sf"/>
</dbReference>
<evidence type="ECO:0000313" key="3">
    <source>
        <dbReference type="EMBL" id="CAB9518428.1"/>
    </source>
</evidence>
<organism evidence="3 4">
    <name type="scientific">Seminavis robusta</name>
    <dbReference type="NCBI Taxonomy" id="568900"/>
    <lineage>
        <taxon>Eukaryota</taxon>
        <taxon>Sar</taxon>
        <taxon>Stramenopiles</taxon>
        <taxon>Ochrophyta</taxon>
        <taxon>Bacillariophyta</taxon>
        <taxon>Bacillariophyceae</taxon>
        <taxon>Bacillariophycidae</taxon>
        <taxon>Naviculales</taxon>
        <taxon>Naviculaceae</taxon>
        <taxon>Seminavis</taxon>
    </lineage>
</organism>
<feature type="region of interest" description="Disordered" evidence="1">
    <location>
        <begin position="307"/>
        <end position="346"/>
    </location>
</feature>
<feature type="chain" id="PRO_5040432250" evidence="2">
    <location>
        <begin position="22"/>
        <end position="346"/>
    </location>
</feature>
<keyword evidence="2" id="KW-0732">Signal</keyword>
<feature type="compositionally biased region" description="Low complexity" evidence="1">
    <location>
        <begin position="74"/>
        <end position="93"/>
    </location>
</feature>
<dbReference type="EMBL" id="CAICTM010000932">
    <property type="protein sequence ID" value="CAB9518428.1"/>
    <property type="molecule type" value="Genomic_DNA"/>
</dbReference>
<comment type="caution">
    <text evidence="3">The sequence shown here is derived from an EMBL/GenBank/DDBJ whole genome shotgun (WGS) entry which is preliminary data.</text>
</comment>
<gene>
    <name evidence="3" type="ORF">SEMRO_934_G221810.1</name>
</gene>
<keyword evidence="4" id="KW-1185">Reference proteome</keyword>
<sequence>MKLVAAWLSVWHVCTTNICHGFVSHVGTGSIAIIRSSSSFTTSTTTGILYGTSGDANSEEDEDMDVERERQRLESLLGSTGSSNSTTTDTTTTNKDKELDLSSLPMDEWNQQIRHPPLLTSIGRERMELEITLLESLAESDDAIPELWNLWYNARGASAAKELYQTESLVAQGQPAAWKQAEELLRHIIAKEGIHWVEPLNRLATLMFLQSRHEESQQLCQLVLALKPWHFGALSGLVMVQQGLQNPQGMVDAARQRMPPLPPAKGETPPSPPPGLEDLETRQQWVDRMLDCANARLLRQEMGLEESFADLDDKTKQTDSNLNNKEDTTTTTTTSPKEEDEEDAWQ</sequence>
<feature type="compositionally biased region" description="Acidic residues" evidence="1">
    <location>
        <begin position="57"/>
        <end position="66"/>
    </location>
</feature>
<dbReference type="Proteomes" id="UP001153069">
    <property type="component" value="Unassembled WGS sequence"/>
</dbReference>
<protein>
    <submittedName>
        <fullName evidence="3">Repeat-containing protein</fullName>
    </submittedName>
</protein>